<comment type="similarity">
    <text evidence="1 8">Belongs to the cytidylate kinase family. Type 1 subfamily.</text>
</comment>
<keyword evidence="8" id="KW-0963">Cytoplasm</keyword>
<dbReference type="GO" id="GO:0036430">
    <property type="term" value="F:CMP kinase activity"/>
    <property type="evidence" value="ECO:0007669"/>
    <property type="project" value="RHEA"/>
</dbReference>
<sequence length="220" mass="24884">METDVITIDGPTSSGKNSVGFLLAQKLGYQYIDSGSIYRAGSFFVLRKNISSDDLEKIVEAFESLIIEIKSEDHKQRFFANGQDITDNLHDPDVTRLVPVVSAIGDVRQAVKVIQYKLTKIKNTVMTGRDIGSEIFPLAKHKFFLTADIKVRAQRRFKQLYEKDSSITYEDVLVNMDKRDRDDMTRAVSPLRVPEGAVVIDNTNLDVEQTVEEMLKHINA</sequence>
<dbReference type="CDD" id="cd02020">
    <property type="entry name" value="CMPK"/>
    <property type="match status" value="1"/>
</dbReference>
<evidence type="ECO:0000256" key="2">
    <source>
        <dbReference type="ARBA" id="ARBA00022679"/>
    </source>
</evidence>
<dbReference type="EC" id="2.7.4.25" evidence="8"/>
<evidence type="ECO:0000256" key="7">
    <source>
        <dbReference type="ARBA" id="ARBA00048478"/>
    </source>
</evidence>
<evidence type="ECO:0000259" key="9">
    <source>
        <dbReference type="Pfam" id="PF02224"/>
    </source>
</evidence>
<keyword evidence="4 8" id="KW-0418">Kinase</keyword>
<evidence type="ECO:0000256" key="8">
    <source>
        <dbReference type="HAMAP-Rule" id="MF_00238"/>
    </source>
</evidence>
<dbReference type="GO" id="GO:0006220">
    <property type="term" value="P:pyrimidine nucleotide metabolic process"/>
    <property type="evidence" value="ECO:0007669"/>
    <property type="project" value="UniProtKB-UniRule"/>
</dbReference>
<dbReference type="HAMAP" id="MF_00238">
    <property type="entry name" value="Cytidyl_kinase_type1"/>
    <property type="match status" value="1"/>
</dbReference>
<comment type="caution">
    <text evidence="8">Lacks conserved residue(s) required for the propagation of feature annotation.</text>
</comment>
<comment type="catalytic activity">
    <reaction evidence="6 8">
        <text>dCMP + ATP = dCDP + ADP</text>
        <dbReference type="Rhea" id="RHEA:25094"/>
        <dbReference type="ChEBI" id="CHEBI:30616"/>
        <dbReference type="ChEBI" id="CHEBI:57566"/>
        <dbReference type="ChEBI" id="CHEBI:58593"/>
        <dbReference type="ChEBI" id="CHEBI:456216"/>
        <dbReference type="EC" id="2.7.4.25"/>
    </reaction>
</comment>
<evidence type="ECO:0000313" key="10">
    <source>
        <dbReference type="EMBL" id="KKR41960.1"/>
    </source>
</evidence>
<evidence type="ECO:0000256" key="6">
    <source>
        <dbReference type="ARBA" id="ARBA00047615"/>
    </source>
</evidence>
<dbReference type="InterPro" id="IPR027417">
    <property type="entry name" value="P-loop_NTPase"/>
</dbReference>
<dbReference type="Pfam" id="PF02224">
    <property type="entry name" value="Cytidylate_kin"/>
    <property type="match status" value="1"/>
</dbReference>
<dbReference type="EMBL" id="LBYB01000005">
    <property type="protein sequence ID" value="KKR41960.1"/>
    <property type="molecule type" value="Genomic_DNA"/>
</dbReference>
<evidence type="ECO:0000256" key="3">
    <source>
        <dbReference type="ARBA" id="ARBA00022741"/>
    </source>
</evidence>
<accession>A0A0G0T4C0</accession>
<proteinExistence type="inferred from homology"/>
<dbReference type="Gene3D" id="3.40.50.300">
    <property type="entry name" value="P-loop containing nucleotide triphosphate hydrolases"/>
    <property type="match status" value="1"/>
</dbReference>
<dbReference type="Proteomes" id="UP000034881">
    <property type="component" value="Unassembled WGS sequence"/>
</dbReference>
<gene>
    <name evidence="8" type="primary">cmk</name>
    <name evidence="10" type="ORF">UT77_C0005G0075</name>
</gene>
<keyword evidence="2 8" id="KW-0808">Transferase</keyword>
<dbReference type="AlphaFoldDB" id="A0A0G0T4C0"/>
<name>A0A0G0T4C0_9BACT</name>
<reference evidence="10 11" key="1">
    <citation type="journal article" date="2015" name="Nature">
        <title>rRNA introns, odd ribosomes, and small enigmatic genomes across a large radiation of phyla.</title>
        <authorList>
            <person name="Brown C.T."/>
            <person name="Hug L.A."/>
            <person name="Thomas B.C."/>
            <person name="Sharon I."/>
            <person name="Castelle C.J."/>
            <person name="Singh A."/>
            <person name="Wilkins M.J."/>
            <person name="Williams K.H."/>
            <person name="Banfield J.F."/>
        </authorList>
    </citation>
    <scope>NUCLEOTIDE SEQUENCE [LARGE SCALE GENOMIC DNA]</scope>
</reference>
<comment type="catalytic activity">
    <reaction evidence="7 8">
        <text>CMP + ATP = CDP + ADP</text>
        <dbReference type="Rhea" id="RHEA:11600"/>
        <dbReference type="ChEBI" id="CHEBI:30616"/>
        <dbReference type="ChEBI" id="CHEBI:58069"/>
        <dbReference type="ChEBI" id="CHEBI:60377"/>
        <dbReference type="ChEBI" id="CHEBI:456216"/>
        <dbReference type="EC" id="2.7.4.25"/>
    </reaction>
</comment>
<dbReference type="GO" id="GO:0005524">
    <property type="term" value="F:ATP binding"/>
    <property type="evidence" value="ECO:0007669"/>
    <property type="project" value="UniProtKB-UniRule"/>
</dbReference>
<organism evidence="10 11">
    <name type="scientific">Candidatus Daviesbacteria bacterium GW2011_GWC2_40_12</name>
    <dbReference type="NCBI Taxonomy" id="1618431"/>
    <lineage>
        <taxon>Bacteria</taxon>
        <taxon>Candidatus Daviesiibacteriota</taxon>
    </lineage>
</organism>
<evidence type="ECO:0000256" key="4">
    <source>
        <dbReference type="ARBA" id="ARBA00022777"/>
    </source>
</evidence>
<evidence type="ECO:0000313" key="11">
    <source>
        <dbReference type="Proteomes" id="UP000034881"/>
    </source>
</evidence>
<evidence type="ECO:0000256" key="5">
    <source>
        <dbReference type="ARBA" id="ARBA00022840"/>
    </source>
</evidence>
<protein>
    <recommendedName>
        <fullName evidence="8">Cytidylate kinase</fullName>
        <shortName evidence="8">CK</shortName>
        <ecNumber evidence="8">2.7.4.25</ecNumber>
    </recommendedName>
    <alternativeName>
        <fullName evidence="8">Cytidine monophosphate kinase</fullName>
        <shortName evidence="8">CMP kinase</shortName>
    </alternativeName>
</protein>
<feature type="domain" description="Cytidylate kinase" evidence="9">
    <location>
        <begin position="6"/>
        <end position="219"/>
    </location>
</feature>
<dbReference type="SUPFAM" id="SSF52540">
    <property type="entry name" value="P-loop containing nucleoside triphosphate hydrolases"/>
    <property type="match status" value="1"/>
</dbReference>
<comment type="caution">
    <text evidence="10">The sequence shown here is derived from an EMBL/GenBank/DDBJ whole genome shotgun (WGS) entry which is preliminary data.</text>
</comment>
<keyword evidence="3 8" id="KW-0547">Nucleotide-binding</keyword>
<dbReference type="InterPro" id="IPR003136">
    <property type="entry name" value="Cytidylate_kin"/>
</dbReference>
<keyword evidence="5 8" id="KW-0067">ATP-binding</keyword>
<dbReference type="InterPro" id="IPR011994">
    <property type="entry name" value="Cytidylate_kinase_dom"/>
</dbReference>
<evidence type="ECO:0000256" key="1">
    <source>
        <dbReference type="ARBA" id="ARBA00009427"/>
    </source>
</evidence>
<dbReference type="NCBIfam" id="TIGR00017">
    <property type="entry name" value="cmk"/>
    <property type="match status" value="1"/>
</dbReference>
<dbReference type="GO" id="GO:0036431">
    <property type="term" value="F:dCMP kinase activity"/>
    <property type="evidence" value="ECO:0007669"/>
    <property type="project" value="InterPro"/>
</dbReference>
<comment type="subcellular location">
    <subcellularLocation>
        <location evidence="8">Cytoplasm</location>
    </subcellularLocation>
</comment>
<dbReference type="GO" id="GO:0005737">
    <property type="term" value="C:cytoplasm"/>
    <property type="evidence" value="ECO:0007669"/>
    <property type="project" value="UniProtKB-SubCell"/>
</dbReference>